<dbReference type="NCBIfam" id="NF005691">
    <property type="entry name" value="PRK07494.1"/>
    <property type="match status" value="1"/>
</dbReference>
<comment type="caution">
    <text evidence="9">The sequence shown here is derived from an EMBL/GenBank/DDBJ whole genome shotgun (WGS) entry which is preliminary data.</text>
</comment>
<dbReference type="Pfam" id="PF01494">
    <property type="entry name" value="FAD_binding_3"/>
    <property type="match status" value="1"/>
</dbReference>
<evidence type="ECO:0000256" key="7">
    <source>
        <dbReference type="ARBA" id="ARBA00023033"/>
    </source>
</evidence>
<dbReference type="PRINTS" id="PR00420">
    <property type="entry name" value="RNGMNOXGNASE"/>
</dbReference>
<keyword evidence="6" id="KW-0560">Oxidoreductase</keyword>
<protein>
    <submittedName>
        <fullName evidence="9">UbiH/UbiF family hydroxylase</fullName>
    </submittedName>
</protein>
<accession>A0ABT3R0G1</accession>
<evidence type="ECO:0000259" key="8">
    <source>
        <dbReference type="Pfam" id="PF01494"/>
    </source>
</evidence>
<dbReference type="RefSeq" id="WP_265962370.1">
    <property type="nucleotide sequence ID" value="NZ_JAPEVI010000003.1"/>
</dbReference>
<proteinExistence type="inferred from homology"/>
<dbReference type="NCBIfam" id="TIGR01988">
    <property type="entry name" value="Ubi-OHases"/>
    <property type="match status" value="1"/>
</dbReference>
<comment type="cofactor">
    <cofactor evidence="1">
        <name>FAD</name>
        <dbReference type="ChEBI" id="CHEBI:57692"/>
    </cofactor>
</comment>
<dbReference type="PANTHER" id="PTHR43876:SF7">
    <property type="entry name" value="UBIQUINONE BIOSYNTHESIS MONOOXYGENASE COQ6, MITOCHONDRIAL"/>
    <property type="match status" value="1"/>
</dbReference>
<dbReference type="Gene3D" id="3.50.50.60">
    <property type="entry name" value="FAD/NAD(P)-binding domain"/>
    <property type="match status" value="2"/>
</dbReference>
<reference evidence="9 10" key="1">
    <citation type="journal article" date="2016" name="Int. J. Syst. Evol. Microbiol.">
        <title>Labrenzia salina sp. nov., isolated from the rhizosphere of the halophyte Arthrocnemum macrostachyum.</title>
        <authorList>
            <person name="Camacho M."/>
            <person name="Redondo-Gomez S."/>
            <person name="Rodriguez-Llorente I."/>
            <person name="Rohde M."/>
            <person name="Sproer C."/>
            <person name="Schumann P."/>
            <person name="Klenk H.P."/>
            <person name="Montero-Calasanz M.D.C."/>
        </authorList>
    </citation>
    <scope>NUCLEOTIDE SEQUENCE [LARGE SCALE GENOMIC DNA]</scope>
    <source>
        <strain evidence="9 10">DSM 29163</strain>
    </source>
</reference>
<evidence type="ECO:0000313" key="9">
    <source>
        <dbReference type="EMBL" id="MCX2722712.1"/>
    </source>
</evidence>
<feature type="domain" description="FAD-binding" evidence="8">
    <location>
        <begin position="11"/>
        <end position="341"/>
    </location>
</feature>
<keyword evidence="4" id="KW-0285">Flavoprotein</keyword>
<dbReference type="SUPFAM" id="SSF51905">
    <property type="entry name" value="FAD/NAD(P)-binding domain"/>
    <property type="match status" value="1"/>
</dbReference>
<keyword evidence="5" id="KW-0274">FAD</keyword>
<dbReference type="InterPro" id="IPR002938">
    <property type="entry name" value="FAD-bd"/>
</dbReference>
<dbReference type="InterPro" id="IPR010971">
    <property type="entry name" value="UbiH/COQ6"/>
</dbReference>
<evidence type="ECO:0000256" key="6">
    <source>
        <dbReference type="ARBA" id="ARBA00023002"/>
    </source>
</evidence>
<dbReference type="InterPro" id="IPR036188">
    <property type="entry name" value="FAD/NAD-bd_sf"/>
</dbReference>
<dbReference type="PANTHER" id="PTHR43876">
    <property type="entry name" value="UBIQUINONE BIOSYNTHESIS MONOOXYGENASE COQ6, MITOCHONDRIAL"/>
    <property type="match status" value="1"/>
</dbReference>
<organism evidence="9 10">
    <name type="scientific">Roseibium salinum</name>
    <dbReference type="NCBI Taxonomy" id="1604349"/>
    <lineage>
        <taxon>Bacteria</taxon>
        <taxon>Pseudomonadati</taxon>
        <taxon>Pseudomonadota</taxon>
        <taxon>Alphaproteobacteria</taxon>
        <taxon>Hyphomicrobiales</taxon>
        <taxon>Stappiaceae</taxon>
        <taxon>Roseibium</taxon>
    </lineage>
</organism>
<comment type="pathway">
    <text evidence="2">Cofactor biosynthesis; ubiquinone biosynthesis.</text>
</comment>
<comment type="similarity">
    <text evidence="3">Belongs to the UbiH/COQ6 family.</text>
</comment>
<evidence type="ECO:0000256" key="4">
    <source>
        <dbReference type="ARBA" id="ARBA00022630"/>
    </source>
</evidence>
<gene>
    <name evidence="9" type="ORF">ON753_10005</name>
</gene>
<keyword evidence="10" id="KW-1185">Reference proteome</keyword>
<evidence type="ECO:0000313" key="10">
    <source>
        <dbReference type="Proteomes" id="UP001300261"/>
    </source>
</evidence>
<evidence type="ECO:0000256" key="3">
    <source>
        <dbReference type="ARBA" id="ARBA00005349"/>
    </source>
</evidence>
<dbReference type="Proteomes" id="UP001300261">
    <property type="component" value="Unassembled WGS sequence"/>
</dbReference>
<evidence type="ECO:0000256" key="2">
    <source>
        <dbReference type="ARBA" id="ARBA00004749"/>
    </source>
</evidence>
<name>A0ABT3R0G1_9HYPH</name>
<sequence>MPGKKQTDFFDVAVVGGGPSGRITALTLAKRGLSCVLVAPAAPRPDGRTTALWQKSISLLDEIGVWQSIRDNAAQLKKMRMIDDTGRLIHAPEVVFDSSELELEEFGFNILNNDLNAVLEERCAAQKNLTVVPGLVSSAAFGREHAVLTTANDKTIKARLVVAADGRNSLLRETVGIDVKRWSYPQVAVVLNLEHRLPHHNVSTEFHTPTGPFTLVPLPGRQSSLVCVETAEGAQRLLTMSTSELELELERRAHSILGWFKLASKAQSFPLAGLTATRLTADRLALVGETAHVFPPIGAQGLNLSLRDISDLGNVLSKALARNQDIGSSAVLAGYETRRRSDIRSRTNAVDALNRSLLTGFLPVQLARGAGMYFAGKVGPLRRLLMREGMAPGAGFELFR</sequence>
<evidence type="ECO:0000256" key="5">
    <source>
        <dbReference type="ARBA" id="ARBA00022827"/>
    </source>
</evidence>
<evidence type="ECO:0000256" key="1">
    <source>
        <dbReference type="ARBA" id="ARBA00001974"/>
    </source>
</evidence>
<dbReference type="EMBL" id="JAPEVI010000003">
    <property type="protein sequence ID" value="MCX2722712.1"/>
    <property type="molecule type" value="Genomic_DNA"/>
</dbReference>
<dbReference type="InterPro" id="IPR051205">
    <property type="entry name" value="UbiH/COQ6_monooxygenase"/>
</dbReference>
<keyword evidence="7" id="KW-0503">Monooxygenase</keyword>